<dbReference type="RefSeq" id="WP_201083353.1">
    <property type="nucleotide sequence ID" value="NZ_CP067422.1"/>
</dbReference>
<evidence type="ECO:0000313" key="2">
    <source>
        <dbReference type="Proteomes" id="UP000595197"/>
    </source>
</evidence>
<dbReference type="Gene3D" id="3.30.2310.20">
    <property type="entry name" value="RelE-like"/>
    <property type="match status" value="1"/>
</dbReference>
<keyword evidence="2" id="KW-1185">Reference proteome</keyword>
<proteinExistence type="predicted"/>
<keyword evidence="1" id="KW-0614">Plasmid</keyword>
<accession>A0ABX7BGZ8</accession>
<dbReference type="InterPro" id="IPR035093">
    <property type="entry name" value="RelE/ParE_toxin_dom_sf"/>
</dbReference>
<evidence type="ECO:0008006" key="3">
    <source>
        <dbReference type="Google" id="ProtNLM"/>
    </source>
</evidence>
<evidence type="ECO:0000313" key="1">
    <source>
        <dbReference type="EMBL" id="QQP93637.1"/>
    </source>
</evidence>
<name>A0ABX7BGZ8_9PROT</name>
<gene>
    <name evidence="1" type="ORF">IGS68_31955</name>
</gene>
<protein>
    <recommendedName>
        <fullName evidence="3">Type II toxin-antitoxin system RelE/ParE family toxin</fullName>
    </recommendedName>
</protein>
<dbReference type="EMBL" id="CP067422">
    <property type="protein sequence ID" value="QQP93637.1"/>
    <property type="molecule type" value="Genomic_DNA"/>
</dbReference>
<geneLocation type="plasmid" evidence="1 2">
    <name>pTT6-2</name>
</geneLocation>
<sequence length="115" mass="13346">MRIYDVRPARGVVRDLALIESFLFKTFRNLGDSPEDAGDRAAARVKAAAAYMRTFDRNPHRGTEHPGIWPGLRTVTKEKFIFYFEIDEVRSEVRILAVFFGGEDHTQRIIDRLQY</sequence>
<reference evidence="1" key="1">
    <citation type="submission" date="2021-02" db="EMBL/GenBank/DDBJ databases">
        <title>Skermanella TT6 skin isolate.</title>
        <authorList>
            <person name="Lee K."/>
            <person name="Ganzorig M."/>
        </authorList>
    </citation>
    <scope>NUCLEOTIDE SEQUENCE</scope>
    <source>
        <strain evidence="1">TT6</strain>
    </source>
</reference>
<organism evidence="1 2">
    <name type="scientific">Skermanella cutis</name>
    <dbReference type="NCBI Taxonomy" id="2775420"/>
    <lineage>
        <taxon>Bacteria</taxon>
        <taxon>Pseudomonadati</taxon>
        <taxon>Pseudomonadota</taxon>
        <taxon>Alphaproteobacteria</taxon>
        <taxon>Rhodospirillales</taxon>
        <taxon>Azospirillaceae</taxon>
        <taxon>Skermanella</taxon>
    </lineage>
</organism>
<dbReference type="Proteomes" id="UP000595197">
    <property type="component" value="Plasmid pTT6-2"/>
</dbReference>